<evidence type="ECO:0000313" key="8">
    <source>
        <dbReference type="Proteomes" id="UP000215144"/>
    </source>
</evidence>
<protein>
    <submittedName>
        <fullName evidence="7">YhgE/Pip C-terminal domain</fullName>
    </submittedName>
</protein>
<keyword evidence="3 5" id="KW-1133">Transmembrane helix</keyword>
<evidence type="ECO:0000313" key="7">
    <source>
        <dbReference type="EMBL" id="SNV31976.1"/>
    </source>
</evidence>
<feature type="transmembrane region" description="Helical" evidence="5">
    <location>
        <begin position="228"/>
        <end position="249"/>
    </location>
</feature>
<feature type="transmembrane region" description="Helical" evidence="5">
    <location>
        <begin position="385"/>
        <end position="405"/>
    </location>
</feature>
<dbReference type="Gene3D" id="3.40.1710.10">
    <property type="entry name" value="abc type-2 transporter like domain"/>
    <property type="match status" value="1"/>
</dbReference>
<evidence type="ECO:0000256" key="2">
    <source>
        <dbReference type="ARBA" id="ARBA00022692"/>
    </source>
</evidence>
<dbReference type="InterPro" id="IPR013525">
    <property type="entry name" value="ABC2_TM"/>
</dbReference>
<comment type="subcellular location">
    <subcellularLocation>
        <location evidence="1">Membrane</location>
        <topology evidence="1">Multi-pass membrane protein</topology>
    </subcellularLocation>
</comment>
<evidence type="ECO:0000256" key="1">
    <source>
        <dbReference type="ARBA" id="ARBA00004141"/>
    </source>
</evidence>
<evidence type="ECO:0000256" key="5">
    <source>
        <dbReference type="SAM" id="Phobius"/>
    </source>
</evidence>
<dbReference type="GO" id="GO:0140359">
    <property type="term" value="F:ABC-type transporter activity"/>
    <property type="evidence" value="ECO:0007669"/>
    <property type="project" value="InterPro"/>
</dbReference>
<keyword evidence="4 5" id="KW-0472">Membrane</keyword>
<keyword evidence="2 5" id="KW-0812">Transmembrane</keyword>
<proteinExistence type="predicted"/>
<dbReference type="PANTHER" id="PTHR43077">
    <property type="entry name" value="TRANSPORT PERMEASE YVFS-RELATED"/>
    <property type="match status" value="1"/>
</dbReference>
<sequence>MTYKKIILNKLVLVALIISVVYQIAMIGIYIGGYKYTADRPEKNKIIYVNQDGDKGQEMVNSLKESLNFASKETSDLSEAKLLLREHKAALVINIPENYTEELTQGKAVKLNYFYNSAGDTISKQTGTTVADRLTNKVNLAASSQKMQAVLVKSMMELAKPQIETDIKKAVGTDPSKLETAQKEVTQTYQNRFSQMAKKAVNLNSVSENSKDINPKPTSKMNLIMTPMIAPVASYIAAMISSIILYSFVLKKAIRSNVSQKWHGLLALEVDYLAISVATGLTGALMLTWIDNFNYETTLKLFGILSLNTFVSFQLILAIYMVMGAAAFLVSLPLTLAQVVTSGTMIPEYLMAPALKAIRPYLPVSSSWQLVQNTIFDTTSDKDPLVQLALIASAALLIVLIILPIRYRKNDHPRPDVDILSFL</sequence>
<accession>A0A239WD20</accession>
<name>A0A239WD20_STRAI</name>
<dbReference type="OrthoDB" id="2208410at2"/>
<organism evidence="7 8">
    <name type="scientific">Streptococcus acidominimus</name>
    <dbReference type="NCBI Taxonomy" id="1326"/>
    <lineage>
        <taxon>Bacteria</taxon>
        <taxon>Bacillati</taxon>
        <taxon>Bacillota</taxon>
        <taxon>Bacilli</taxon>
        <taxon>Lactobacillales</taxon>
        <taxon>Streptococcaceae</taxon>
        <taxon>Streptococcus</taxon>
    </lineage>
</organism>
<feature type="transmembrane region" description="Helical" evidence="5">
    <location>
        <begin position="270"/>
        <end position="290"/>
    </location>
</feature>
<evidence type="ECO:0000256" key="4">
    <source>
        <dbReference type="ARBA" id="ARBA00023136"/>
    </source>
</evidence>
<feature type="transmembrane region" description="Helical" evidence="5">
    <location>
        <begin position="12"/>
        <end position="33"/>
    </location>
</feature>
<feature type="domain" description="ABC-2 type transporter transmembrane" evidence="6">
    <location>
        <begin position="16"/>
        <end position="402"/>
    </location>
</feature>
<gene>
    <name evidence="7" type="ORF">SAMEA4504048_00091</name>
</gene>
<evidence type="ECO:0000259" key="6">
    <source>
        <dbReference type="Pfam" id="PF12698"/>
    </source>
</evidence>
<dbReference type="EMBL" id="LT906454">
    <property type="protein sequence ID" value="SNV31976.1"/>
    <property type="molecule type" value="Genomic_DNA"/>
</dbReference>
<reference evidence="7 8" key="1">
    <citation type="submission" date="2017-06" db="EMBL/GenBank/DDBJ databases">
        <authorList>
            <consortium name="Pathogen Informatics"/>
        </authorList>
    </citation>
    <scope>NUCLEOTIDE SEQUENCE [LARGE SCALE GENOMIC DNA]</scope>
    <source>
        <strain evidence="7 8">NCTC11291</strain>
    </source>
</reference>
<dbReference type="RefSeq" id="WP_095121280.1">
    <property type="nucleotide sequence ID" value="NZ_LT906454.1"/>
</dbReference>
<dbReference type="InterPro" id="IPR051328">
    <property type="entry name" value="T7SS_ABC-Transporter"/>
</dbReference>
<dbReference type="PANTHER" id="PTHR43077:SF5">
    <property type="entry name" value="PHAGE INFECTION PROTEIN"/>
    <property type="match status" value="1"/>
</dbReference>
<evidence type="ECO:0000256" key="3">
    <source>
        <dbReference type="ARBA" id="ARBA00022989"/>
    </source>
</evidence>
<dbReference type="GO" id="GO:0016020">
    <property type="term" value="C:membrane"/>
    <property type="evidence" value="ECO:0007669"/>
    <property type="project" value="UniProtKB-SubCell"/>
</dbReference>
<dbReference type="Pfam" id="PF12698">
    <property type="entry name" value="ABC2_membrane_3"/>
    <property type="match status" value="1"/>
</dbReference>
<dbReference type="KEGG" id="saco:SAME_00091"/>
<dbReference type="AlphaFoldDB" id="A0A239WD20"/>
<dbReference type="Proteomes" id="UP000215144">
    <property type="component" value="Chromosome 1"/>
</dbReference>